<feature type="region of interest" description="Disordered" evidence="1">
    <location>
        <begin position="152"/>
        <end position="211"/>
    </location>
</feature>
<protein>
    <submittedName>
        <fullName evidence="2">Conjugal transfer protein TraH</fullName>
    </submittedName>
</protein>
<dbReference type="Pfam" id="PF06871">
    <property type="entry name" value="TraH_2"/>
    <property type="match status" value="1"/>
</dbReference>
<keyword evidence="3" id="KW-1185">Reference proteome</keyword>
<name>A0A4R5VH71_9RHOB</name>
<comment type="caution">
    <text evidence="2">The sequence shown here is derived from an EMBL/GenBank/DDBJ whole genome shotgun (WGS) entry which is preliminary data.</text>
</comment>
<proteinExistence type="predicted"/>
<dbReference type="CDD" id="cd16895">
    <property type="entry name" value="TraH-like"/>
    <property type="match status" value="1"/>
</dbReference>
<dbReference type="NCBIfam" id="NF010417">
    <property type="entry name" value="PRK13843.1"/>
    <property type="match status" value="1"/>
</dbReference>
<dbReference type="OrthoDB" id="8251053at2"/>
<gene>
    <name evidence="2" type="ORF">E1832_00460</name>
</gene>
<dbReference type="Proteomes" id="UP000295301">
    <property type="component" value="Unassembled WGS sequence"/>
</dbReference>
<accession>A0A4R5VH71</accession>
<dbReference type="AlphaFoldDB" id="A0A4R5VH71"/>
<dbReference type="InterPro" id="IPR010680">
    <property type="entry name" value="TraH_2"/>
</dbReference>
<reference evidence="2 3" key="1">
    <citation type="submission" date="2019-03" db="EMBL/GenBank/DDBJ databases">
        <title>Ruegeria lutea sp. nov., a novel strain, isolated from marine sediment, the Masan Bay, South Korea.</title>
        <authorList>
            <person name="Kim J."/>
            <person name="Kim D.-Y."/>
            <person name="Lee S.-S."/>
        </authorList>
    </citation>
    <scope>NUCLEOTIDE SEQUENCE [LARGE SCALE GENOMIC DNA]</scope>
    <source>
        <strain evidence="2 3">318-1</strain>
    </source>
</reference>
<dbReference type="EMBL" id="SMUV01000024">
    <property type="protein sequence ID" value="TDK53396.1"/>
    <property type="molecule type" value="Genomic_DNA"/>
</dbReference>
<evidence type="ECO:0000256" key="1">
    <source>
        <dbReference type="SAM" id="MobiDB-lite"/>
    </source>
</evidence>
<sequence length="211" mass="22823">MIDAALIQQCADPRLSVEIVQKFVEEVGAADHLTVTVKSGQRTFAVPKPTTAEEALALTQQHVGQAVVRVGLTQYPAGLGVADKSELSIDLFDSCENLRMGTVLFGKVYRIVTKWYGNPRPEAFDDAIWAYGTGIFEGERVFYADDPEDVKVAEPKAAEAQEADGEQSAETEAGEGPSEPPFKDEDPNKASIRIDLSGIKSHNTEPKTAGQ</sequence>
<feature type="compositionally biased region" description="Acidic residues" evidence="1">
    <location>
        <begin position="161"/>
        <end position="173"/>
    </location>
</feature>
<organism evidence="2 3">
    <name type="scientific">Antarcticimicrobium luteum</name>
    <dbReference type="NCBI Taxonomy" id="2547397"/>
    <lineage>
        <taxon>Bacteria</taxon>
        <taxon>Pseudomonadati</taxon>
        <taxon>Pseudomonadota</taxon>
        <taxon>Alphaproteobacteria</taxon>
        <taxon>Rhodobacterales</taxon>
        <taxon>Paracoccaceae</taxon>
        <taxon>Antarcticimicrobium</taxon>
    </lineage>
</organism>
<evidence type="ECO:0000313" key="2">
    <source>
        <dbReference type="EMBL" id="TDK53396.1"/>
    </source>
</evidence>
<dbReference type="RefSeq" id="WP_133357828.1">
    <property type="nucleotide sequence ID" value="NZ_SMUV01000024.1"/>
</dbReference>
<evidence type="ECO:0000313" key="3">
    <source>
        <dbReference type="Proteomes" id="UP000295301"/>
    </source>
</evidence>